<proteinExistence type="predicted"/>
<keyword evidence="2" id="KW-1185">Reference proteome</keyword>
<evidence type="ECO:0000313" key="1">
    <source>
        <dbReference type="EMBL" id="MBB5362102.1"/>
    </source>
</evidence>
<gene>
    <name evidence="1" type="ORF">HNQ08_001187</name>
</gene>
<protein>
    <submittedName>
        <fullName evidence="1">Uncharacterized protein</fullName>
    </submittedName>
</protein>
<dbReference type="Proteomes" id="UP000552709">
    <property type="component" value="Unassembled WGS sequence"/>
</dbReference>
<accession>A0A7W8NFM0</accession>
<dbReference type="AlphaFoldDB" id="A0A7W8NFM0"/>
<dbReference type="RefSeq" id="WP_184128350.1">
    <property type="nucleotide sequence ID" value="NZ_JACHFL010000002.1"/>
</dbReference>
<name>A0A7W8NFM0_9DEIO</name>
<reference evidence="1 2" key="1">
    <citation type="submission" date="2020-08" db="EMBL/GenBank/DDBJ databases">
        <title>Genomic Encyclopedia of Type Strains, Phase IV (KMG-IV): sequencing the most valuable type-strain genomes for metagenomic binning, comparative biology and taxonomic classification.</title>
        <authorList>
            <person name="Goeker M."/>
        </authorList>
    </citation>
    <scope>NUCLEOTIDE SEQUENCE [LARGE SCALE GENOMIC DNA]</scope>
    <source>
        <strain evidence="1 2">DSM 27939</strain>
    </source>
</reference>
<evidence type="ECO:0000313" key="2">
    <source>
        <dbReference type="Proteomes" id="UP000552709"/>
    </source>
</evidence>
<organism evidence="1 2">
    <name type="scientific">Deinococcus humi</name>
    <dbReference type="NCBI Taxonomy" id="662880"/>
    <lineage>
        <taxon>Bacteria</taxon>
        <taxon>Thermotogati</taxon>
        <taxon>Deinococcota</taxon>
        <taxon>Deinococci</taxon>
        <taxon>Deinococcales</taxon>
        <taxon>Deinococcaceae</taxon>
        <taxon>Deinococcus</taxon>
    </lineage>
</organism>
<sequence length="92" mass="10012">MSRLTFVLTDLISRAQPGQSVPFTRLPSGLRVAVRCLPSGARQLSLTRTASQKPSVKEAEVCREHANWPLASIEEARTVSGLPCLLVTEARP</sequence>
<comment type="caution">
    <text evidence="1">The sequence shown here is derived from an EMBL/GenBank/DDBJ whole genome shotgun (WGS) entry which is preliminary data.</text>
</comment>
<dbReference type="EMBL" id="JACHFL010000002">
    <property type="protein sequence ID" value="MBB5362102.1"/>
    <property type="molecule type" value="Genomic_DNA"/>
</dbReference>